<evidence type="ECO:0000256" key="7">
    <source>
        <dbReference type="ARBA" id="ARBA00023136"/>
    </source>
</evidence>
<gene>
    <name evidence="9" type="ORF">H2LOC_008655</name>
</gene>
<reference evidence="9 10" key="1">
    <citation type="submission" date="2019-11" db="EMBL/GenBank/DDBJ databases">
        <title>The genome sequence of Methylocystis heyeri.</title>
        <authorList>
            <person name="Oshkin I.Y."/>
            <person name="Miroshnikov K."/>
            <person name="Dedysh S.N."/>
        </authorList>
    </citation>
    <scope>NUCLEOTIDE SEQUENCE [LARGE SCALE GENOMIC DNA]</scope>
    <source>
        <strain evidence="9 10">H2</strain>
    </source>
</reference>
<comment type="subcellular location">
    <subcellularLocation>
        <location evidence="1">Cell membrane</location>
        <topology evidence="1">Multi-pass membrane protein</topology>
    </subcellularLocation>
</comment>
<sequence>MNQESKESTKLKRLNATFVEIAIHLGFVGFLVYWAYLLVRPFIPIGVWAVVLATALYPSYRRLKMLLGGGKPGERWAAALITLAGLLIVLGPSTWLGLGMLEGSKALIQRIESGGINIPPPSAEVKSWPLIGPSLFDFWQLAFTNLSGAVAHILPQLRPAGEVMLEMVSSAGAGTLKFIVSVVLMGFLLIGGPGVVAAVNMLARRIDPAYGERFVALSGATIRAVSSGVIGISLLQAVIGGLGMWLFGVPFASLLTLAILVLGIVQLGPFLVAAPVVVWAWMTLAPPAAIGLTICMSVTYLIEAALKPFVLAHGLTTPTLVIFIGVVGGILEHGVAGLFAGPIVLAVAWEFAKAWALDEDLALDAVAPEELAQDLTLPAPKP</sequence>
<dbReference type="PANTHER" id="PTHR21716">
    <property type="entry name" value="TRANSMEMBRANE PROTEIN"/>
    <property type="match status" value="1"/>
</dbReference>
<feature type="transmembrane region" description="Helical" evidence="8">
    <location>
        <begin position="277"/>
        <end position="302"/>
    </location>
</feature>
<dbReference type="Proteomes" id="UP000309061">
    <property type="component" value="Chromosome"/>
</dbReference>
<dbReference type="KEGG" id="mhey:H2LOC_008655"/>
<dbReference type="Pfam" id="PF01594">
    <property type="entry name" value="AI-2E_transport"/>
    <property type="match status" value="1"/>
</dbReference>
<keyword evidence="3" id="KW-0813">Transport</keyword>
<feature type="transmembrane region" description="Helical" evidence="8">
    <location>
        <begin position="178"/>
        <end position="202"/>
    </location>
</feature>
<dbReference type="GO" id="GO:0005886">
    <property type="term" value="C:plasma membrane"/>
    <property type="evidence" value="ECO:0007669"/>
    <property type="project" value="UniProtKB-SubCell"/>
</dbReference>
<comment type="similarity">
    <text evidence="2">Belongs to the autoinducer-2 exporter (AI-2E) (TC 2.A.86) family.</text>
</comment>
<evidence type="ECO:0000256" key="6">
    <source>
        <dbReference type="ARBA" id="ARBA00022989"/>
    </source>
</evidence>
<proteinExistence type="inferred from homology"/>
<feature type="transmembrane region" description="Helical" evidence="8">
    <location>
        <begin position="42"/>
        <end position="60"/>
    </location>
</feature>
<evidence type="ECO:0000256" key="5">
    <source>
        <dbReference type="ARBA" id="ARBA00022692"/>
    </source>
</evidence>
<evidence type="ECO:0000256" key="2">
    <source>
        <dbReference type="ARBA" id="ARBA00009773"/>
    </source>
</evidence>
<feature type="transmembrane region" description="Helical" evidence="8">
    <location>
        <begin position="245"/>
        <end position="265"/>
    </location>
</feature>
<dbReference type="RefSeq" id="WP_136496036.1">
    <property type="nucleotide sequence ID" value="NZ_CP046052.1"/>
</dbReference>
<evidence type="ECO:0000256" key="1">
    <source>
        <dbReference type="ARBA" id="ARBA00004651"/>
    </source>
</evidence>
<keyword evidence="10" id="KW-1185">Reference proteome</keyword>
<keyword evidence="5 8" id="KW-0812">Transmembrane</keyword>
<feature type="transmembrane region" description="Helical" evidence="8">
    <location>
        <begin position="76"/>
        <end position="98"/>
    </location>
</feature>
<dbReference type="OrthoDB" id="8113547at2"/>
<dbReference type="EMBL" id="CP046052">
    <property type="protein sequence ID" value="QGM45765.1"/>
    <property type="molecule type" value="Genomic_DNA"/>
</dbReference>
<feature type="transmembrane region" description="Helical" evidence="8">
    <location>
        <begin position="16"/>
        <end position="36"/>
    </location>
</feature>
<name>A0A6B8KFK8_9HYPH</name>
<evidence type="ECO:0000313" key="9">
    <source>
        <dbReference type="EMBL" id="QGM45765.1"/>
    </source>
</evidence>
<dbReference type="PANTHER" id="PTHR21716:SF67">
    <property type="entry name" value="TRANSPORT PROTEIN YDIK-RELATED"/>
    <property type="match status" value="1"/>
</dbReference>
<evidence type="ECO:0000256" key="4">
    <source>
        <dbReference type="ARBA" id="ARBA00022475"/>
    </source>
</evidence>
<organism evidence="9 10">
    <name type="scientific">Methylocystis heyeri</name>
    <dbReference type="NCBI Taxonomy" id="391905"/>
    <lineage>
        <taxon>Bacteria</taxon>
        <taxon>Pseudomonadati</taxon>
        <taxon>Pseudomonadota</taxon>
        <taxon>Alphaproteobacteria</taxon>
        <taxon>Hyphomicrobiales</taxon>
        <taxon>Methylocystaceae</taxon>
        <taxon>Methylocystis</taxon>
    </lineage>
</organism>
<accession>A0A6B8KFK8</accession>
<evidence type="ECO:0000256" key="8">
    <source>
        <dbReference type="SAM" id="Phobius"/>
    </source>
</evidence>
<keyword evidence="6 8" id="KW-1133">Transmembrane helix</keyword>
<feature type="transmembrane region" description="Helical" evidence="8">
    <location>
        <begin position="214"/>
        <end position="239"/>
    </location>
</feature>
<keyword evidence="4" id="KW-1003">Cell membrane</keyword>
<evidence type="ECO:0000313" key="10">
    <source>
        <dbReference type="Proteomes" id="UP000309061"/>
    </source>
</evidence>
<protein>
    <submittedName>
        <fullName evidence="9">AI-2E family transporter</fullName>
    </submittedName>
</protein>
<feature type="transmembrane region" description="Helical" evidence="8">
    <location>
        <begin position="322"/>
        <end position="349"/>
    </location>
</feature>
<evidence type="ECO:0000256" key="3">
    <source>
        <dbReference type="ARBA" id="ARBA00022448"/>
    </source>
</evidence>
<dbReference type="InterPro" id="IPR002549">
    <property type="entry name" value="AI-2E-like"/>
</dbReference>
<keyword evidence="7 8" id="KW-0472">Membrane</keyword>
<dbReference type="AlphaFoldDB" id="A0A6B8KFK8"/>